<dbReference type="SUPFAM" id="SSF51735">
    <property type="entry name" value="NAD(P)-binding Rossmann-fold domains"/>
    <property type="match status" value="1"/>
</dbReference>
<dbReference type="EMBL" id="BTFW01000001">
    <property type="protein sequence ID" value="GMM60229.1"/>
    <property type="molecule type" value="Genomic_DNA"/>
</dbReference>
<keyword evidence="1" id="KW-0560">Oxidoreductase</keyword>
<dbReference type="PANTHER" id="PTHR21089:SF9">
    <property type="entry name" value="SHIKIMATE DEHYDROGENASE-LIKE PROTEIN HI_0607"/>
    <property type="match status" value="1"/>
</dbReference>
<dbReference type="SUPFAM" id="SSF53223">
    <property type="entry name" value="Aminoacid dehydrogenase-like, N-terminal domain"/>
    <property type="match status" value="1"/>
</dbReference>
<evidence type="ECO:0000313" key="4">
    <source>
        <dbReference type="Proteomes" id="UP001187221"/>
    </source>
</evidence>
<dbReference type="Pfam" id="PF08501">
    <property type="entry name" value="Shikimate_dh_N"/>
    <property type="match status" value="1"/>
</dbReference>
<accession>A0ABQ6P6L9</accession>
<dbReference type="RefSeq" id="WP_317974038.1">
    <property type="nucleotide sequence ID" value="NZ_BTFW01000001.1"/>
</dbReference>
<sequence length="286" mass="29812">MDRTTIGRDTRVCMSLSARPGNAGSRLHNWLYDRYGLDYLYKSFTTTDLPAAVGGIRALGIRGCAISMPFKEAVIPLLDGLEASARAIDSVNTIVNDDGVLTGYNTDYVAVRALVEQRMARPMPFVLRGSGGMAKAVAAALRDAGFTQGTIVARNPASGPALARATGFAWVPELPATGAPLLVNVTPLGMEGPQADELAFPQEQIEAATMAFDVVAQPAQTPFIAAAQAAGKPVISGAEVIVLQAVEQFALYTGIRPDDEAVALAATFAHGAAVAEKLGAGKIVVD</sequence>
<dbReference type="NCBIfam" id="NF009202">
    <property type="entry name" value="PRK12550.1"/>
    <property type="match status" value="1"/>
</dbReference>
<dbReference type="Gene3D" id="3.40.50.10860">
    <property type="entry name" value="Leucine Dehydrogenase, chain A, domain 1"/>
    <property type="match status" value="1"/>
</dbReference>
<dbReference type="Proteomes" id="UP001187221">
    <property type="component" value="Unassembled WGS sequence"/>
</dbReference>
<gene>
    <name evidence="3" type="ORF">NUTIK01_10060</name>
</gene>
<dbReference type="InterPro" id="IPR022893">
    <property type="entry name" value="Shikimate_DH_fam"/>
</dbReference>
<organism evidence="3 4">
    <name type="scientific">Novosphingobium pituita</name>
    <dbReference type="NCBI Taxonomy" id="3056842"/>
    <lineage>
        <taxon>Bacteria</taxon>
        <taxon>Pseudomonadati</taxon>
        <taxon>Pseudomonadota</taxon>
        <taxon>Alphaproteobacteria</taxon>
        <taxon>Sphingomonadales</taxon>
        <taxon>Sphingomonadaceae</taxon>
        <taxon>Novosphingobium</taxon>
    </lineage>
</organism>
<dbReference type="InterPro" id="IPR046346">
    <property type="entry name" value="Aminoacid_DH-like_N_sf"/>
</dbReference>
<evidence type="ECO:0000259" key="2">
    <source>
        <dbReference type="Pfam" id="PF08501"/>
    </source>
</evidence>
<dbReference type="InterPro" id="IPR036291">
    <property type="entry name" value="NAD(P)-bd_dom_sf"/>
</dbReference>
<dbReference type="InterPro" id="IPR013708">
    <property type="entry name" value="Shikimate_DH-bd_N"/>
</dbReference>
<protein>
    <submittedName>
        <fullName evidence="3">Shikimate 5-dehydrogenase</fullName>
    </submittedName>
</protein>
<evidence type="ECO:0000313" key="3">
    <source>
        <dbReference type="EMBL" id="GMM60229.1"/>
    </source>
</evidence>
<feature type="domain" description="Shikimate dehydrogenase substrate binding N-terminal" evidence="2">
    <location>
        <begin position="26"/>
        <end position="94"/>
    </location>
</feature>
<dbReference type="CDD" id="cd01065">
    <property type="entry name" value="NAD_bind_Shikimate_DH"/>
    <property type="match status" value="1"/>
</dbReference>
<comment type="caution">
    <text evidence="3">The sequence shown here is derived from an EMBL/GenBank/DDBJ whole genome shotgun (WGS) entry which is preliminary data.</text>
</comment>
<proteinExistence type="predicted"/>
<keyword evidence="4" id="KW-1185">Reference proteome</keyword>
<reference evidence="3 4" key="1">
    <citation type="submission" date="2023-06" db="EMBL/GenBank/DDBJ databases">
        <title>Draft genome sequence of Novosphingobium sp. strain IK01.</title>
        <authorList>
            <person name="Hatamoto M."/>
            <person name="Ikarashi T."/>
            <person name="Yamaguchi T."/>
        </authorList>
    </citation>
    <scope>NUCLEOTIDE SEQUENCE [LARGE SCALE GENOMIC DNA]</scope>
    <source>
        <strain evidence="3 4">IK01</strain>
    </source>
</reference>
<dbReference type="PANTHER" id="PTHR21089">
    <property type="entry name" value="SHIKIMATE DEHYDROGENASE"/>
    <property type="match status" value="1"/>
</dbReference>
<name>A0ABQ6P6L9_9SPHN</name>
<dbReference type="Gene3D" id="3.40.50.720">
    <property type="entry name" value="NAD(P)-binding Rossmann-like Domain"/>
    <property type="match status" value="1"/>
</dbReference>
<evidence type="ECO:0000256" key="1">
    <source>
        <dbReference type="ARBA" id="ARBA00023002"/>
    </source>
</evidence>